<protein>
    <submittedName>
        <fullName evidence="1">Uncharacterized protein</fullName>
    </submittedName>
</protein>
<organism evidence="1 2">
    <name type="scientific">Tissierella carlieri</name>
    <dbReference type="NCBI Taxonomy" id="689904"/>
    <lineage>
        <taxon>Bacteria</taxon>
        <taxon>Bacillati</taxon>
        <taxon>Bacillota</taxon>
        <taxon>Tissierellia</taxon>
        <taxon>Tissierellales</taxon>
        <taxon>Tissierellaceae</taxon>
        <taxon>Tissierella</taxon>
    </lineage>
</organism>
<keyword evidence="2" id="KW-1185">Reference proteome</keyword>
<evidence type="ECO:0000313" key="2">
    <source>
        <dbReference type="Proteomes" id="UP001524478"/>
    </source>
</evidence>
<dbReference type="EMBL" id="JANGAC010000010">
    <property type="protein sequence ID" value="MCQ4924107.1"/>
    <property type="molecule type" value="Genomic_DNA"/>
</dbReference>
<dbReference type="Proteomes" id="UP001524478">
    <property type="component" value="Unassembled WGS sequence"/>
</dbReference>
<comment type="caution">
    <text evidence="1">The sequence shown here is derived from an EMBL/GenBank/DDBJ whole genome shotgun (WGS) entry which is preliminary data.</text>
</comment>
<sequence length="120" mass="13299">MKVEKAMNNIDDLVSAELTCLEQHLDSKAEVKKRILEAFHQFTSQAHEEPTAPTELEEIPVPIFNLLQNELGIGFDVNNGKITGFSIETARLTPLAKGKLESAYAIAERDSEQSTTSIKN</sequence>
<evidence type="ECO:0000313" key="1">
    <source>
        <dbReference type="EMBL" id="MCQ4924107.1"/>
    </source>
</evidence>
<name>A0ABT1SDS0_9FIRM</name>
<gene>
    <name evidence="1" type="ORF">NE686_13475</name>
</gene>
<accession>A0ABT1SDS0</accession>
<reference evidence="1 2" key="1">
    <citation type="submission" date="2022-06" db="EMBL/GenBank/DDBJ databases">
        <title>Isolation of gut microbiota from human fecal samples.</title>
        <authorList>
            <person name="Pamer E.G."/>
            <person name="Barat B."/>
            <person name="Waligurski E."/>
            <person name="Medina S."/>
            <person name="Paddock L."/>
            <person name="Mostad J."/>
        </authorList>
    </citation>
    <scope>NUCLEOTIDE SEQUENCE [LARGE SCALE GENOMIC DNA]</scope>
    <source>
        <strain evidence="1 2">DFI.7.95</strain>
    </source>
</reference>
<proteinExistence type="predicted"/>
<dbReference type="RefSeq" id="WP_256311930.1">
    <property type="nucleotide sequence ID" value="NZ_JANGAC010000010.1"/>
</dbReference>